<evidence type="ECO:0000256" key="1">
    <source>
        <dbReference type="SAM" id="MobiDB-lite"/>
    </source>
</evidence>
<keyword evidence="3" id="KW-1185">Reference proteome</keyword>
<evidence type="ECO:0000313" key="2">
    <source>
        <dbReference type="EMBL" id="CDW72848.1"/>
    </source>
</evidence>
<dbReference type="EMBL" id="CCKQ01001722">
    <property type="protein sequence ID" value="CDW72848.1"/>
    <property type="molecule type" value="Genomic_DNA"/>
</dbReference>
<name>A0A077ZSJ4_STYLE</name>
<dbReference type="AlphaFoldDB" id="A0A077ZSJ4"/>
<accession>A0A077ZSJ4</accession>
<organism evidence="2 3">
    <name type="scientific">Stylonychia lemnae</name>
    <name type="common">Ciliate</name>
    <dbReference type="NCBI Taxonomy" id="5949"/>
    <lineage>
        <taxon>Eukaryota</taxon>
        <taxon>Sar</taxon>
        <taxon>Alveolata</taxon>
        <taxon>Ciliophora</taxon>
        <taxon>Intramacronucleata</taxon>
        <taxon>Spirotrichea</taxon>
        <taxon>Stichotrichia</taxon>
        <taxon>Sporadotrichida</taxon>
        <taxon>Oxytrichidae</taxon>
        <taxon>Stylonychinae</taxon>
        <taxon>Stylonychia</taxon>
    </lineage>
</organism>
<dbReference type="Proteomes" id="UP000039865">
    <property type="component" value="Unassembled WGS sequence"/>
</dbReference>
<feature type="region of interest" description="Disordered" evidence="1">
    <location>
        <begin position="282"/>
        <end position="305"/>
    </location>
</feature>
<feature type="region of interest" description="Disordered" evidence="1">
    <location>
        <begin position="223"/>
        <end position="245"/>
    </location>
</feature>
<protein>
    <submittedName>
        <fullName evidence="2">Uncharacterized protein</fullName>
    </submittedName>
</protein>
<proteinExistence type="predicted"/>
<gene>
    <name evidence="2" type="primary">Contig4866.g5202</name>
    <name evidence="2" type="ORF">STYLEM_1813</name>
</gene>
<sequence>MRITLNYPEETSSTLDSMSQLATSTLENQITLIVDQLPGKSAKSKAIKKLRDSKQFITKTSFGLPLSERKLLLISSQKYLTLNSDDNGVGCELNTDFRRSYLKGSRAEFEVKSLLKKCSALQKRISPIDSDLGDSKISFDEQLQKKNITNPTNVTIITQPYSFYKTNDISSKEFNPVINRIQTFMAKKEKRNGGKSGINTQSDRQNISFLSIRNLWQNPSAASSMLQRARSENVNSQGAHSNGNQISQENVSSEIHGIQDSGISAPRTTSSESYLLDVSRNPTTQSETNMSSQIQRSLQNQQNIVPQSNHTTTLSFPERNQHQPAFDIPVGQDANLPSLSLSTHDYGVRV</sequence>
<feature type="region of interest" description="Disordered" evidence="1">
    <location>
        <begin position="323"/>
        <end position="350"/>
    </location>
</feature>
<reference evidence="2 3" key="1">
    <citation type="submission" date="2014-06" db="EMBL/GenBank/DDBJ databases">
        <authorList>
            <person name="Swart Estienne"/>
        </authorList>
    </citation>
    <scope>NUCLEOTIDE SEQUENCE [LARGE SCALE GENOMIC DNA]</scope>
    <source>
        <strain evidence="2 3">130c</strain>
    </source>
</reference>
<dbReference type="InParanoid" id="A0A077ZSJ4"/>
<evidence type="ECO:0000313" key="3">
    <source>
        <dbReference type="Proteomes" id="UP000039865"/>
    </source>
</evidence>